<dbReference type="RefSeq" id="WP_179912805.1">
    <property type="nucleotide sequence ID" value="NZ_JACBYE010000009.1"/>
</dbReference>
<gene>
    <name evidence="2" type="ORF">HZZ10_05955</name>
</gene>
<proteinExistence type="predicted"/>
<dbReference type="Pfam" id="PF01381">
    <property type="entry name" value="HTH_3"/>
    <property type="match status" value="1"/>
</dbReference>
<dbReference type="InterPro" id="IPR001387">
    <property type="entry name" value="Cro/C1-type_HTH"/>
</dbReference>
<organism evidence="2 3">
    <name type="scientific">Sanguibacter inulinus</name>
    <dbReference type="NCBI Taxonomy" id="60922"/>
    <lineage>
        <taxon>Bacteria</taxon>
        <taxon>Bacillati</taxon>
        <taxon>Actinomycetota</taxon>
        <taxon>Actinomycetes</taxon>
        <taxon>Micrococcales</taxon>
        <taxon>Sanguibacteraceae</taxon>
        <taxon>Sanguibacter</taxon>
    </lineage>
</organism>
<dbReference type="CDD" id="cd00093">
    <property type="entry name" value="HTH_XRE"/>
    <property type="match status" value="1"/>
</dbReference>
<evidence type="ECO:0000313" key="2">
    <source>
        <dbReference type="EMBL" id="NYS93072.1"/>
    </source>
</evidence>
<accession>A0A853ETN6</accession>
<dbReference type="PROSITE" id="PS50943">
    <property type="entry name" value="HTH_CROC1"/>
    <property type="match status" value="1"/>
</dbReference>
<dbReference type="AlphaFoldDB" id="A0A853ETN6"/>
<sequence>MDATLHLRDDQLKKFRVLAGLSTDAALAERMGQDPGNLSRVLRGKQEPGPKFIARLVAAFPGMDLDDLFEVRAA</sequence>
<dbReference type="GO" id="GO:0003677">
    <property type="term" value="F:DNA binding"/>
    <property type="evidence" value="ECO:0007669"/>
    <property type="project" value="InterPro"/>
</dbReference>
<dbReference type="Proteomes" id="UP000561011">
    <property type="component" value="Unassembled WGS sequence"/>
</dbReference>
<dbReference type="Gene3D" id="1.10.260.40">
    <property type="entry name" value="lambda repressor-like DNA-binding domains"/>
    <property type="match status" value="1"/>
</dbReference>
<dbReference type="InterPro" id="IPR010982">
    <property type="entry name" value="Lambda_DNA-bd_dom_sf"/>
</dbReference>
<evidence type="ECO:0000313" key="3">
    <source>
        <dbReference type="Proteomes" id="UP000561011"/>
    </source>
</evidence>
<protein>
    <submittedName>
        <fullName evidence="2">Helix-turn-helix transcriptional regulator</fullName>
    </submittedName>
</protein>
<dbReference type="EMBL" id="JACBYE010000009">
    <property type="protein sequence ID" value="NYS93072.1"/>
    <property type="molecule type" value="Genomic_DNA"/>
</dbReference>
<comment type="caution">
    <text evidence="2">The sequence shown here is derived from an EMBL/GenBank/DDBJ whole genome shotgun (WGS) entry which is preliminary data.</text>
</comment>
<reference evidence="2 3" key="1">
    <citation type="submission" date="2020-07" db="EMBL/GenBank/DDBJ databases">
        <title>MOT database genomes.</title>
        <authorList>
            <person name="Joseph S."/>
            <person name="Aduse-Opoku J."/>
            <person name="Hashim A."/>
            <person name="Wade W."/>
            <person name="Curtis M."/>
        </authorList>
    </citation>
    <scope>NUCLEOTIDE SEQUENCE [LARGE SCALE GENOMIC DNA]</scope>
    <source>
        <strain evidence="2 3">DSM 100099</strain>
    </source>
</reference>
<evidence type="ECO:0000259" key="1">
    <source>
        <dbReference type="PROSITE" id="PS50943"/>
    </source>
</evidence>
<feature type="domain" description="HTH cro/C1-type" evidence="1">
    <location>
        <begin position="12"/>
        <end position="68"/>
    </location>
</feature>
<dbReference type="SMART" id="SM00530">
    <property type="entry name" value="HTH_XRE"/>
    <property type="match status" value="1"/>
</dbReference>
<name>A0A853ETN6_9MICO</name>
<dbReference type="SUPFAM" id="SSF47413">
    <property type="entry name" value="lambda repressor-like DNA-binding domains"/>
    <property type="match status" value="1"/>
</dbReference>
<keyword evidence="3" id="KW-1185">Reference proteome</keyword>